<evidence type="ECO:0000313" key="1">
    <source>
        <dbReference type="EMBL" id="UDL14621.1"/>
    </source>
</evidence>
<keyword evidence="2" id="KW-1185">Reference proteome</keyword>
<dbReference type="GeneID" id="77954522"/>
<protein>
    <submittedName>
        <fullName evidence="1">Tail assembly chaperone</fullName>
    </submittedName>
</protein>
<name>A0AA94WTM2_9CAUD</name>
<dbReference type="KEGG" id="vg:77954522"/>
<gene>
    <name evidence="1" type="primary">15</name>
    <name evidence="1" type="ORF">SEA_KEALII_15</name>
</gene>
<dbReference type="Proteomes" id="UP000827862">
    <property type="component" value="Segment"/>
</dbReference>
<accession>A0AA94WTM2</accession>
<sequence length="200" mass="22236">MTSPKTPAAAEALGERIPFTFDGKDFLVEPSSEWSFDAIEAYEEGRVLAFLGEILEEASMKELRAMKPKASKLGEFVATLQKACGIAGKLTALTGLLREHPDLVEADLQRFYQVDLADYWRGELSLRRLSVLIEQLPPDSALVRKFGGADGWTRLEFLVTDLFQAFTGEVHPARPKPSAESRYSKLRAALEAQKARLHTP</sequence>
<proteinExistence type="predicted"/>
<dbReference type="RefSeq" id="YP_010678131.1">
    <property type="nucleotide sequence ID" value="NC_071031.1"/>
</dbReference>
<reference evidence="1" key="1">
    <citation type="submission" date="2024-06" db="EMBL/GenBank/DDBJ databases">
        <authorList>
            <person name="Valenzuela N."/>
            <person name="Pablo J."/>
            <person name="Strother B."/>
            <person name="Cravalho Y."/>
            <person name="Barto Z."/>
            <person name="Kane C."/>
            <person name="Chong R.A."/>
            <person name="Kawasaki K."/>
            <person name="Cruz S."/>
            <person name="Porter M.L."/>
            <person name="Pearce R."/>
            <person name="Hohenstein G."/>
            <person name="Li K."/>
            <person name="Kaniho J."/>
            <person name="Sadones M."/>
            <person name="Hamlin F."/>
            <person name="Daniels M."/>
            <person name="McKee K."/>
            <person name="Furlong K.P."/>
            <person name="Rudner A.D."/>
            <person name="Beyer A.R."/>
            <person name="Edgington N.P."/>
            <person name="Freise A.C."/>
            <person name="Garcia Costas A.M."/>
            <person name="Gibb B.P."/>
            <person name="Klyczek K.K."/>
            <person name="Swerdlow S.J."/>
            <person name="Garlena R.A."/>
            <person name="Russell D.A."/>
            <person name="Jacobs-Sera D."/>
            <person name="Hatfull G.F."/>
        </authorList>
    </citation>
    <scope>NUCLEOTIDE SEQUENCE</scope>
</reference>
<organism evidence="1 2">
    <name type="scientific">Arthrobacter phage KeAlii</name>
    <dbReference type="NCBI Taxonomy" id="2885973"/>
    <lineage>
        <taxon>Viruses</taxon>
        <taxon>Duplodnaviria</taxon>
        <taxon>Heunggongvirae</taxon>
        <taxon>Uroviricota</taxon>
        <taxon>Caudoviricetes</taxon>
        <taxon>Casidaviridae</taxon>
        <taxon>Manhattanvirus</taxon>
        <taxon>Manhattanvirus kealii</taxon>
    </lineage>
</organism>
<dbReference type="EMBL" id="OK040777">
    <property type="protein sequence ID" value="UDL14621.1"/>
    <property type="molecule type" value="Genomic_DNA"/>
</dbReference>
<evidence type="ECO:0000313" key="2">
    <source>
        <dbReference type="Proteomes" id="UP000827862"/>
    </source>
</evidence>